<dbReference type="EMBL" id="FPHG01000017">
    <property type="protein sequence ID" value="SFV52548.1"/>
    <property type="molecule type" value="Genomic_DNA"/>
</dbReference>
<evidence type="ECO:0000256" key="1">
    <source>
        <dbReference type="SAM" id="Phobius"/>
    </source>
</evidence>
<feature type="transmembrane region" description="Helical" evidence="1">
    <location>
        <begin position="5"/>
        <end position="28"/>
    </location>
</feature>
<proteinExistence type="predicted"/>
<gene>
    <name evidence="2" type="ORF">MNB_SV-9-1539</name>
</gene>
<evidence type="ECO:0008006" key="3">
    <source>
        <dbReference type="Google" id="ProtNLM"/>
    </source>
</evidence>
<protein>
    <recommendedName>
        <fullName evidence="3">General secretion pathway protein K</fullName>
    </recommendedName>
</protein>
<dbReference type="AlphaFoldDB" id="A0A1W1BGC9"/>
<keyword evidence="1" id="KW-0812">Transmembrane</keyword>
<name>A0A1W1BGC9_9ZZZZ</name>
<keyword evidence="1" id="KW-0472">Membrane</keyword>
<evidence type="ECO:0000313" key="2">
    <source>
        <dbReference type="EMBL" id="SFV52548.1"/>
    </source>
</evidence>
<sequence length="299" mass="34312">MRKGIVLFITLSIIIAMLGLVGIIFSYLDKAKKNSSHTSAMIQANLFFVDTSNAIKVLLKRVGNSKDKKKMIADTIYLAPVVLQPENGNAFVNAECKPLDGGVDINWLGYENNKSMQPQYTIAQSLFDKIVDEYSIEDATLLLDKILESIKQEDEIESNYRVLDRRGINSLKEFKDIIRDYQFEADDTKVGDILWEKFFSFDIGSDRVDGNYISAELVAMLFDMDYDVIKDEWFMGEDLNKFISAHDGDKENYNNKVFSKDIIERLNCKVTYSYQGNIYAFGFDYLDKGAKRFEFYGNQ</sequence>
<reference evidence="2" key="1">
    <citation type="submission" date="2016-10" db="EMBL/GenBank/DDBJ databases">
        <authorList>
            <person name="de Groot N.N."/>
        </authorList>
    </citation>
    <scope>NUCLEOTIDE SEQUENCE</scope>
</reference>
<keyword evidence="1" id="KW-1133">Transmembrane helix</keyword>
<organism evidence="2">
    <name type="scientific">hydrothermal vent metagenome</name>
    <dbReference type="NCBI Taxonomy" id="652676"/>
    <lineage>
        <taxon>unclassified sequences</taxon>
        <taxon>metagenomes</taxon>
        <taxon>ecological metagenomes</taxon>
    </lineage>
</organism>
<accession>A0A1W1BGC9</accession>